<dbReference type="GeneID" id="17266508"/>
<dbReference type="EnsemblProtists" id="EOD20961">
    <property type="protein sequence ID" value="EOD20961"/>
    <property type="gene ID" value="EMIHUDRAFT_208013"/>
</dbReference>
<proteinExistence type="predicted"/>
<name>A0A0D3JBS6_EMIH1</name>
<dbReference type="PaxDb" id="2903-EOD20961"/>
<dbReference type="HOGENOM" id="CLU_2836590_0_0_1"/>
<dbReference type="KEGG" id="ehx:EMIHUDRAFT_208013"/>
<protein>
    <recommendedName>
        <fullName evidence="3">Secreted protein</fullName>
    </recommendedName>
</protein>
<keyword evidence="2" id="KW-1185">Reference proteome</keyword>
<evidence type="ECO:0000313" key="2">
    <source>
        <dbReference type="Proteomes" id="UP000013827"/>
    </source>
</evidence>
<evidence type="ECO:0008006" key="3">
    <source>
        <dbReference type="Google" id="ProtNLM"/>
    </source>
</evidence>
<evidence type="ECO:0000313" key="1">
    <source>
        <dbReference type="EnsemblProtists" id="EOD20961"/>
    </source>
</evidence>
<sequence>MRPLPSFLLLCASYGVTAIVHHWSRLSLSLSDSGEDGEALSSVHSTALAVGIAESSKILLVQIKAI</sequence>
<dbReference type="RefSeq" id="XP_005773390.1">
    <property type="nucleotide sequence ID" value="XM_005773333.1"/>
</dbReference>
<organism evidence="1 2">
    <name type="scientific">Emiliania huxleyi (strain CCMP1516)</name>
    <dbReference type="NCBI Taxonomy" id="280463"/>
    <lineage>
        <taxon>Eukaryota</taxon>
        <taxon>Haptista</taxon>
        <taxon>Haptophyta</taxon>
        <taxon>Prymnesiophyceae</taxon>
        <taxon>Isochrysidales</taxon>
        <taxon>Noelaerhabdaceae</taxon>
        <taxon>Emiliania</taxon>
    </lineage>
</organism>
<reference evidence="1" key="2">
    <citation type="submission" date="2024-10" db="UniProtKB">
        <authorList>
            <consortium name="EnsemblProtists"/>
        </authorList>
    </citation>
    <scope>IDENTIFICATION</scope>
</reference>
<accession>A0A0D3JBS6</accession>
<dbReference type="Proteomes" id="UP000013827">
    <property type="component" value="Unassembled WGS sequence"/>
</dbReference>
<dbReference type="AlphaFoldDB" id="A0A0D3JBS6"/>
<reference evidence="2" key="1">
    <citation type="journal article" date="2013" name="Nature">
        <title>Pan genome of the phytoplankton Emiliania underpins its global distribution.</title>
        <authorList>
            <person name="Read B.A."/>
            <person name="Kegel J."/>
            <person name="Klute M.J."/>
            <person name="Kuo A."/>
            <person name="Lefebvre S.C."/>
            <person name="Maumus F."/>
            <person name="Mayer C."/>
            <person name="Miller J."/>
            <person name="Monier A."/>
            <person name="Salamov A."/>
            <person name="Young J."/>
            <person name="Aguilar M."/>
            <person name="Claverie J.M."/>
            <person name="Frickenhaus S."/>
            <person name="Gonzalez K."/>
            <person name="Herman E.K."/>
            <person name="Lin Y.C."/>
            <person name="Napier J."/>
            <person name="Ogata H."/>
            <person name="Sarno A.F."/>
            <person name="Shmutz J."/>
            <person name="Schroeder D."/>
            <person name="de Vargas C."/>
            <person name="Verret F."/>
            <person name="von Dassow P."/>
            <person name="Valentin K."/>
            <person name="Van de Peer Y."/>
            <person name="Wheeler G."/>
            <person name="Dacks J.B."/>
            <person name="Delwiche C.F."/>
            <person name="Dyhrman S.T."/>
            <person name="Glockner G."/>
            <person name="John U."/>
            <person name="Richards T."/>
            <person name="Worden A.Z."/>
            <person name="Zhang X."/>
            <person name="Grigoriev I.V."/>
            <person name="Allen A.E."/>
            <person name="Bidle K."/>
            <person name="Borodovsky M."/>
            <person name="Bowler C."/>
            <person name="Brownlee C."/>
            <person name="Cock J.M."/>
            <person name="Elias M."/>
            <person name="Gladyshev V.N."/>
            <person name="Groth M."/>
            <person name="Guda C."/>
            <person name="Hadaegh A."/>
            <person name="Iglesias-Rodriguez M.D."/>
            <person name="Jenkins J."/>
            <person name="Jones B.M."/>
            <person name="Lawson T."/>
            <person name="Leese F."/>
            <person name="Lindquist E."/>
            <person name="Lobanov A."/>
            <person name="Lomsadze A."/>
            <person name="Malik S.B."/>
            <person name="Marsh M.E."/>
            <person name="Mackinder L."/>
            <person name="Mock T."/>
            <person name="Mueller-Roeber B."/>
            <person name="Pagarete A."/>
            <person name="Parker M."/>
            <person name="Probert I."/>
            <person name="Quesneville H."/>
            <person name="Raines C."/>
            <person name="Rensing S.A."/>
            <person name="Riano-Pachon D.M."/>
            <person name="Richier S."/>
            <person name="Rokitta S."/>
            <person name="Shiraiwa Y."/>
            <person name="Soanes D.M."/>
            <person name="van der Giezen M."/>
            <person name="Wahlund T.M."/>
            <person name="Williams B."/>
            <person name="Wilson W."/>
            <person name="Wolfe G."/>
            <person name="Wurch L.L."/>
        </authorList>
    </citation>
    <scope>NUCLEOTIDE SEQUENCE</scope>
</reference>